<dbReference type="Proteomes" id="UP000029385">
    <property type="component" value="Unassembled WGS sequence"/>
</dbReference>
<dbReference type="STRING" id="1121015.GCA_000420545_02286"/>
<evidence type="ECO:0000313" key="6">
    <source>
        <dbReference type="EMBL" id="KFN42882.1"/>
    </source>
</evidence>
<evidence type="ECO:0000259" key="5">
    <source>
        <dbReference type="Pfam" id="PF05433"/>
    </source>
</evidence>
<sequence length="271" mass="28278">MTRHKLLVAAIVPALVVMSLSACNRAPAEGAVATAPEAIQQSASNPGVETAQPGEQMAVEPAAPAGPVVEYADVDRVKPVTVKESIFGTVTSVDELTRDSTKPREVCEDVVIQERAPERDGNVGGTVAGAVIGGALGNQVGKGDGRKAATVAGAIAGGVIGRNIDRRSENGKIVSRTEQQCHTEEETVSTVTGYQVRYRKSNGSTGSQRMEDRPSIGSRINLGSTSKTVGYDVTYTYAGKQSTVRMDSKPGDQLQVIDGQVVTGTAPVSQR</sequence>
<dbReference type="GO" id="GO:0019867">
    <property type="term" value="C:outer membrane"/>
    <property type="evidence" value="ECO:0007669"/>
    <property type="project" value="InterPro"/>
</dbReference>
<dbReference type="AlphaFoldDB" id="A0A091AUH5"/>
<dbReference type="Pfam" id="PF05433">
    <property type="entry name" value="Rick_17kDa_Anti"/>
    <property type="match status" value="1"/>
</dbReference>
<dbReference type="PROSITE" id="PS51257">
    <property type="entry name" value="PROKAR_LIPOPROTEIN"/>
    <property type="match status" value="1"/>
</dbReference>
<evidence type="ECO:0000256" key="3">
    <source>
        <dbReference type="SAM" id="MobiDB-lite"/>
    </source>
</evidence>
<dbReference type="eggNOG" id="COG3134">
    <property type="taxonomic scope" value="Bacteria"/>
</dbReference>
<dbReference type="InterPro" id="IPR008816">
    <property type="entry name" value="Gly_zipper_2TM_dom"/>
</dbReference>
<keyword evidence="4" id="KW-0732">Signal</keyword>
<dbReference type="PANTHER" id="PTHR35603:SF2">
    <property type="entry name" value="OUTER MEMBRANE LIPOPROTEIN"/>
    <property type="match status" value="1"/>
</dbReference>
<dbReference type="PATRIC" id="fig|1121015.4.peg.1911"/>
<organism evidence="6 7">
    <name type="scientific">Arenimonas oryziterrae DSM 21050 = YC6267</name>
    <dbReference type="NCBI Taxonomy" id="1121015"/>
    <lineage>
        <taxon>Bacteria</taxon>
        <taxon>Pseudomonadati</taxon>
        <taxon>Pseudomonadota</taxon>
        <taxon>Gammaproteobacteria</taxon>
        <taxon>Lysobacterales</taxon>
        <taxon>Lysobacteraceae</taxon>
        <taxon>Arenimonas</taxon>
    </lineage>
</organism>
<comment type="caution">
    <text evidence="6">The sequence shown here is derived from an EMBL/GenBank/DDBJ whole genome shotgun (WGS) entry which is preliminary data.</text>
</comment>
<evidence type="ECO:0000256" key="1">
    <source>
        <dbReference type="ARBA" id="ARBA00004370"/>
    </source>
</evidence>
<feature type="signal peptide" evidence="4">
    <location>
        <begin position="1"/>
        <end position="28"/>
    </location>
</feature>
<dbReference type="PANTHER" id="PTHR35603">
    <property type="match status" value="1"/>
</dbReference>
<name>A0A091AUH5_9GAMM</name>
<dbReference type="EMBL" id="AVCI01000007">
    <property type="protein sequence ID" value="KFN42882.1"/>
    <property type="molecule type" value="Genomic_DNA"/>
</dbReference>
<proteinExistence type="predicted"/>
<dbReference type="NCBIfam" id="NF008437">
    <property type="entry name" value="PRK11280.1"/>
    <property type="match status" value="1"/>
</dbReference>
<dbReference type="RefSeq" id="WP_022969889.1">
    <property type="nucleotide sequence ID" value="NZ_ATVD01000004.1"/>
</dbReference>
<keyword evidence="7" id="KW-1185">Reference proteome</keyword>
<evidence type="ECO:0000256" key="4">
    <source>
        <dbReference type="SAM" id="SignalP"/>
    </source>
</evidence>
<protein>
    <recommendedName>
        <fullName evidence="5">Glycine zipper 2TM domain-containing protein</fullName>
    </recommendedName>
</protein>
<evidence type="ECO:0000313" key="7">
    <source>
        <dbReference type="Proteomes" id="UP000029385"/>
    </source>
</evidence>
<feature type="chain" id="PRO_5001870554" description="Glycine zipper 2TM domain-containing protein" evidence="4">
    <location>
        <begin position="29"/>
        <end position="271"/>
    </location>
</feature>
<comment type="subcellular location">
    <subcellularLocation>
        <location evidence="1">Membrane</location>
    </subcellularLocation>
</comment>
<gene>
    <name evidence="6" type="ORF">N789_12190</name>
</gene>
<feature type="region of interest" description="Disordered" evidence="3">
    <location>
        <begin position="200"/>
        <end position="221"/>
    </location>
</feature>
<reference evidence="6 7" key="1">
    <citation type="submission" date="2013-09" db="EMBL/GenBank/DDBJ databases">
        <title>Genome sequencing of Arenimonas oryziterrae.</title>
        <authorList>
            <person name="Chen F."/>
            <person name="Wang G."/>
        </authorList>
    </citation>
    <scope>NUCLEOTIDE SEQUENCE [LARGE SCALE GENOMIC DNA]</scope>
    <source>
        <strain evidence="6 7">YC6267</strain>
    </source>
</reference>
<dbReference type="InterPro" id="IPR051407">
    <property type="entry name" value="Bact_OM_lipoprot/Surf_antigen"/>
</dbReference>
<dbReference type="OrthoDB" id="9132795at2"/>
<feature type="domain" description="Glycine zipper 2TM" evidence="5">
    <location>
        <begin position="124"/>
        <end position="164"/>
    </location>
</feature>
<evidence type="ECO:0000256" key="2">
    <source>
        <dbReference type="ARBA" id="ARBA00023136"/>
    </source>
</evidence>
<accession>A0A091AUH5</accession>
<keyword evidence="2" id="KW-0472">Membrane</keyword>